<accession>A0AAD7NKA9</accession>
<dbReference type="AlphaFoldDB" id="A0AAD7NKA9"/>
<protein>
    <submittedName>
        <fullName evidence="1">Uncharacterized protein</fullName>
    </submittedName>
</protein>
<dbReference type="Proteomes" id="UP001215598">
    <property type="component" value="Unassembled WGS sequence"/>
</dbReference>
<organism evidence="1 2">
    <name type="scientific">Mycena metata</name>
    <dbReference type="NCBI Taxonomy" id="1033252"/>
    <lineage>
        <taxon>Eukaryota</taxon>
        <taxon>Fungi</taxon>
        <taxon>Dikarya</taxon>
        <taxon>Basidiomycota</taxon>
        <taxon>Agaricomycotina</taxon>
        <taxon>Agaricomycetes</taxon>
        <taxon>Agaricomycetidae</taxon>
        <taxon>Agaricales</taxon>
        <taxon>Marasmiineae</taxon>
        <taxon>Mycenaceae</taxon>
        <taxon>Mycena</taxon>
    </lineage>
</organism>
<dbReference type="EMBL" id="JARKIB010000026">
    <property type="protein sequence ID" value="KAJ7765356.1"/>
    <property type="molecule type" value="Genomic_DNA"/>
</dbReference>
<name>A0AAD7NKA9_9AGAR</name>
<comment type="caution">
    <text evidence="1">The sequence shown here is derived from an EMBL/GenBank/DDBJ whole genome shotgun (WGS) entry which is preliminary data.</text>
</comment>
<sequence>MGDLSVSIHGLSVYDSHAPTEGEAKVMDFWCRVAQLMTRTRSLSASEHWIGTDELAEWNKRNLATGRAARTCIIEDGYPSCKTCRTAKASCDRKARFLFEYTRGDFYSTMEEFEAVFHSGPPTSMRRHTNAESRTKRKRYVAQTKPQKGTQRYAFTARAPLINHSRKGGIPERTVVRTSCIAGATTAYSPPPSPDVTIPDGIENAREFEEIKIQLEAVDVGLNSIGKRLEKIYVGDRDREAQNKVVRMLFDKLRHLRTASIQPDYIIPP</sequence>
<gene>
    <name evidence="1" type="ORF">B0H16DRAFT_1454509</name>
</gene>
<keyword evidence="2" id="KW-1185">Reference proteome</keyword>
<evidence type="ECO:0000313" key="2">
    <source>
        <dbReference type="Proteomes" id="UP001215598"/>
    </source>
</evidence>
<reference evidence="1" key="1">
    <citation type="submission" date="2023-03" db="EMBL/GenBank/DDBJ databases">
        <title>Massive genome expansion in bonnet fungi (Mycena s.s.) driven by repeated elements and novel gene families across ecological guilds.</title>
        <authorList>
            <consortium name="Lawrence Berkeley National Laboratory"/>
            <person name="Harder C.B."/>
            <person name="Miyauchi S."/>
            <person name="Viragh M."/>
            <person name="Kuo A."/>
            <person name="Thoen E."/>
            <person name="Andreopoulos B."/>
            <person name="Lu D."/>
            <person name="Skrede I."/>
            <person name="Drula E."/>
            <person name="Henrissat B."/>
            <person name="Morin E."/>
            <person name="Kohler A."/>
            <person name="Barry K."/>
            <person name="LaButti K."/>
            <person name="Morin E."/>
            <person name="Salamov A."/>
            <person name="Lipzen A."/>
            <person name="Mereny Z."/>
            <person name="Hegedus B."/>
            <person name="Baldrian P."/>
            <person name="Stursova M."/>
            <person name="Weitz H."/>
            <person name="Taylor A."/>
            <person name="Grigoriev I.V."/>
            <person name="Nagy L.G."/>
            <person name="Martin F."/>
            <person name="Kauserud H."/>
        </authorList>
    </citation>
    <scope>NUCLEOTIDE SEQUENCE</scope>
    <source>
        <strain evidence="1">CBHHK182m</strain>
    </source>
</reference>
<evidence type="ECO:0000313" key="1">
    <source>
        <dbReference type="EMBL" id="KAJ7765356.1"/>
    </source>
</evidence>
<proteinExistence type="predicted"/>